<dbReference type="EMBL" id="SNYN01000028">
    <property type="protein sequence ID" value="TDQ45874.1"/>
    <property type="molecule type" value="Genomic_DNA"/>
</dbReference>
<dbReference type="Proteomes" id="UP000295281">
    <property type="component" value="Unassembled WGS sequence"/>
</dbReference>
<name>A0A4R6URF3_9ACTN</name>
<gene>
    <name evidence="4" type="ORF">EV190_12831</name>
</gene>
<proteinExistence type="inferred from homology"/>
<dbReference type="InterPro" id="IPR008278">
    <property type="entry name" value="4-PPantetheinyl_Trfase_dom"/>
</dbReference>
<dbReference type="PANTHER" id="PTHR12215">
    <property type="entry name" value="PHOSPHOPANTETHEINE TRANSFERASE"/>
    <property type="match status" value="1"/>
</dbReference>
<keyword evidence="5" id="KW-1185">Reference proteome</keyword>
<comment type="similarity">
    <text evidence="1">Belongs to the P-Pant transferase superfamily. Gsp/Sfp/HetI/AcpT family.</text>
</comment>
<evidence type="ECO:0000259" key="3">
    <source>
        <dbReference type="Pfam" id="PF01648"/>
    </source>
</evidence>
<dbReference type="InterPro" id="IPR037143">
    <property type="entry name" value="4-PPantetheinyl_Trfase_dom_sf"/>
</dbReference>
<evidence type="ECO:0000256" key="1">
    <source>
        <dbReference type="ARBA" id="ARBA00010990"/>
    </source>
</evidence>
<dbReference type="GO" id="GO:0000287">
    <property type="term" value="F:magnesium ion binding"/>
    <property type="evidence" value="ECO:0007669"/>
    <property type="project" value="InterPro"/>
</dbReference>
<dbReference type="Gene3D" id="3.90.470.20">
    <property type="entry name" value="4'-phosphopantetheinyl transferase domain"/>
    <property type="match status" value="2"/>
</dbReference>
<dbReference type="AlphaFoldDB" id="A0A4R6URF3"/>
<accession>A0A4R6URF3</accession>
<feature type="domain" description="4'-phosphopantetheinyl transferase" evidence="3">
    <location>
        <begin position="128"/>
        <end position="232"/>
    </location>
</feature>
<dbReference type="SUPFAM" id="SSF56214">
    <property type="entry name" value="4'-phosphopantetheinyl transferase"/>
    <property type="match status" value="2"/>
</dbReference>
<dbReference type="Pfam" id="PF01648">
    <property type="entry name" value="ACPS"/>
    <property type="match status" value="1"/>
</dbReference>
<dbReference type="GO" id="GO:0005829">
    <property type="term" value="C:cytosol"/>
    <property type="evidence" value="ECO:0007669"/>
    <property type="project" value="TreeGrafter"/>
</dbReference>
<comment type="caution">
    <text evidence="4">The sequence shown here is derived from an EMBL/GenBank/DDBJ whole genome shotgun (WGS) entry which is preliminary data.</text>
</comment>
<dbReference type="InterPro" id="IPR050559">
    <property type="entry name" value="P-Pant_transferase_sf"/>
</dbReference>
<dbReference type="PANTHER" id="PTHR12215:SF10">
    <property type="entry name" value="L-AMINOADIPATE-SEMIALDEHYDE DEHYDROGENASE-PHOSPHOPANTETHEINYL TRANSFERASE"/>
    <property type="match status" value="1"/>
</dbReference>
<sequence length="256" mass="26741">MSAGVGQNGAVPPATPAVPACDVWWADPALASPALLGLLDEDERARHARFRLAADRDRYAVAHSLARLVCARAAGCAPRDVAFTLHCDHCDRPEPHGKPRPAGPAAGWEISITHSGSRVGVAVARGLPVGLDVERVAESRDLEGLASYALTGIERAALESRPEAERTGGFFTYWARKESLLKATGAGLSGGLTPITVSGPHESAAVLSWDPPGAPDEVWITDLDAGPDYRAALSVLAGGPVPVTEHDAADLLKSCR</sequence>
<evidence type="ECO:0000313" key="5">
    <source>
        <dbReference type="Proteomes" id="UP000295281"/>
    </source>
</evidence>
<dbReference type="GO" id="GO:0008897">
    <property type="term" value="F:holo-[acyl-carrier-protein] synthase activity"/>
    <property type="evidence" value="ECO:0007669"/>
    <property type="project" value="InterPro"/>
</dbReference>
<keyword evidence="2 4" id="KW-0808">Transferase</keyword>
<reference evidence="4 5" key="1">
    <citation type="submission" date="2019-03" db="EMBL/GenBank/DDBJ databases">
        <title>Genomic Encyclopedia of Type Strains, Phase IV (KMG-IV): sequencing the most valuable type-strain genomes for metagenomic binning, comparative biology and taxonomic classification.</title>
        <authorList>
            <person name="Goeker M."/>
        </authorList>
    </citation>
    <scope>NUCLEOTIDE SEQUENCE [LARGE SCALE GENOMIC DNA]</scope>
    <source>
        <strain evidence="4 5">DSM 46770</strain>
    </source>
</reference>
<organism evidence="4 5">
    <name type="scientific">Actinorugispora endophytica</name>
    <dbReference type="NCBI Taxonomy" id="1605990"/>
    <lineage>
        <taxon>Bacteria</taxon>
        <taxon>Bacillati</taxon>
        <taxon>Actinomycetota</taxon>
        <taxon>Actinomycetes</taxon>
        <taxon>Streptosporangiales</taxon>
        <taxon>Nocardiopsidaceae</taxon>
        <taxon>Actinorugispora</taxon>
    </lineage>
</organism>
<protein>
    <submittedName>
        <fullName evidence="4">4'-phosphopantetheinyl transferase</fullName>
    </submittedName>
</protein>
<dbReference type="GO" id="GO:0019878">
    <property type="term" value="P:lysine biosynthetic process via aminoadipic acid"/>
    <property type="evidence" value="ECO:0007669"/>
    <property type="project" value="TreeGrafter"/>
</dbReference>
<evidence type="ECO:0000256" key="2">
    <source>
        <dbReference type="ARBA" id="ARBA00022679"/>
    </source>
</evidence>
<evidence type="ECO:0000313" key="4">
    <source>
        <dbReference type="EMBL" id="TDQ45874.1"/>
    </source>
</evidence>